<dbReference type="Gene3D" id="1.20.5.1930">
    <property type="match status" value="1"/>
</dbReference>
<keyword evidence="9" id="KW-0472">Membrane</keyword>
<protein>
    <recommendedName>
        <fullName evidence="2">histidine kinase</fullName>
        <ecNumber evidence="2">2.7.13.3</ecNumber>
    </recommendedName>
</protein>
<dbReference type="GO" id="GO:0046983">
    <property type="term" value="F:protein dimerization activity"/>
    <property type="evidence" value="ECO:0007669"/>
    <property type="project" value="InterPro"/>
</dbReference>
<dbReference type="Pfam" id="PF07730">
    <property type="entry name" value="HisKA_3"/>
    <property type="match status" value="1"/>
</dbReference>
<keyword evidence="8" id="KW-0902">Two-component regulatory system</keyword>
<evidence type="ECO:0000256" key="9">
    <source>
        <dbReference type="SAM" id="Phobius"/>
    </source>
</evidence>
<dbReference type="GO" id="GO:0016020">
    <property type="term" value="C:membrane"/>
    <property type="evidence" value="ECO:0007669"/>
    <property type="project" value="InterPro"/>
</dbReference>
<dbReference type="GO" id="GO:0000155">
    <property type="term" value="F:phosphorelay sensor kinase activity"/>
    <property type="evidence" value="ECO:0007669"/>
    <property type="project" value="InterPro"/>
</dbReference>
<dbReference type="PANTHER" id="PTHR24421:SF10">
    <property type="entry name" value="NITRATE_NITRITE SENSOR PROTEIN NARQ"/>
    <property type="match status" value="1"/>
</dbReference>
<dbReference type="SUPFAM" id="SSF55874">
    <property type="entry name" value="ATPase domain of HSP90 chaperone/DNA topoisomerase II/histidine kinase"/>
    <property type="match status" value="1"/>
</dbReference>
<dbReference type="PROSITE" id="PS50109">
    <property type="entry name" value="HIS_KIN"/>
    <property type="match status" value="1"/>
</dbReference>
<dbReference type="InterPro" id="IPR003594">
    <property type="entry name" value="HATPase_dom"/>
</dbReference>
<evidence type="ECO:0000256" key="5">
    <source>
        <dbReference type="ARBA" id="ARBA00022741"/>
    </source>
</evidence>
<feature type="domain" description="Histidine kinase" evidence="10">
    <location>
        <begin position="173"/>
        <end position="261"/>
    </location>
</feature>
<dbReference type="eggNOG" id="COG4585">
    <property type="taxonomic scope" value="Bacteria"/>
</dbReference>
<dbReference type="InterPro" id="IPR036890">
    <property type="entry name" value="HATPase_C_sf"/>
</dbReference>
<dbReference type="InterPro" id="IPR011712">
    <property type="entry name" value="Sig_transdc_His_kin_sub3_dim/P"/>
</dbReference>
<dbReference type="CDD" id="cd16917">
    <property type="entry name" value="HATPase_UhpB-NarQ-NarX-like"/>
    <property type="match status" value="1"/>
</dbReference>
<keyword evidence="5" id="KW-0547">Nucleotide-binding</keyword>
<dbReference type="HOGENOM" id="CLU_000445_20_6_10"/>
<dbReference type="PATRIC" id="fig|746697.3.peg.2614"/>
<evidence type="ECO:0000256" key="7">
    <source>
        <dbReference type="ARBA" id="ARBA00022840"/>
    </source>
</evidence>
<dbReference type="Gene3D" id="3.30.565.10">
    <property type="entry name" value="Histidine kinase-like ATPase, C-terminal domain"/>
    <property type="match status" value="1"/>
</dbReference>
<evidence type="ECO:0000259" key="10">
    <source>
        <dbReference type="PROSITE" id="PS50109"/>
    </source>
</evidence>
<evidence type="ECO:0000256" key="4">
    <source>
        <dbReference type="ARBA" id="ARBA00022679"/>
    </source>
</evidence>
<dbReference type="Proteomes" id="UP000006049">
    <property type="component" value="Chromosome"/>
</dbReference>
<keyword evidence="12" id="KW-1185">Reference proteome</keyword>
<dbReference type="InterPro" id="IPR050482">
    <property type="entry name" value="Sensor_HK_TwoCompSys"/>
</dbReference>
<evidence type="ECO:0000256" key="2">
    <source>
        <dbReference type="ARBA" id="ARBA00012438"/>
    </source>
</evidence>
<dbReference type="STRING" id="746697.Aeqsu_2562"/>
<name>I3YYE9_AEQSU</name>
<dbReference type="EMBL" id="CP003280">
    <property type="protein sequence ID" value="AFL82017.1"/>
    <property type="molecule type" value="Genomic_DNA"/>
</dbReference>
<dbReference type="KEGG" id="asl:Aeqsu_2562"/>
<evidence type="ECO:0000256" key="6">
    <source>
        <dbReference type="ARBA" id="ARBA00022777"/>
    </source>
</evidence>
<keyword evidence="9" id="KW-1133">Transmembrane helix</keyword>
<keyword evidence="4" id="KW-0808">Transferase</keyword>
<sequence length="261" mass="29521">MGERTIITISFIIFNIVLIVFISGIIIFVKQYRAKKKAHMSEILNIDESHKKQLLETEMEIQSQTMKHIGREIHDNVGQKLTLASLYAQQLAFENKAPHINQNISNISDIINQSLSDLRELSKSLTSNTIDTDSLPTLIKRECDRINGLNIAKVSFTNKDEVKVDNYTIKSVLFRITQEFIQNSIKHAACKNIKVSLYKEQTNLFLKLEDDGIGFDVTNVKSNGIGLKNIEKRTELIGGVFKLESQQNQGTTLTIQILIAS</sequence>
<reference evidence="11 12" key="1">
    <citation type="submission" date="2012-06" db="EMBL/GenBank/DDBJ databases">
        <title>The complete genome of Aequorivita sublithincola DSM 14238.</title>
        <authorList>
            <consortium name="US DOE Joint Genome Institute (JGI-PGF)"/>
            <person name="Lucas S."/>
            <person name="Copeland A."/>
            <person name="Lapidus A."/>
            <person name="Goodwin L."/>
            <person name="Pitluck S."/>
            <person name="Peters L."/>
            <person name="Munk A.C.C."/>
            <person name="Kyrpides N."/>
            <person name="Mavromatis K."/>
            <person name="Pagani I."/>
            <person name="Ivanova N."/>
            <person name="Ovchinnikova G."/>
            <person name="Zeytun A."/>
            <person name="Detter J.C."/>
            <person name="Han C."/>
            <person name="Land M."/>
            <person name="Hauser L."/>
            <person name="Markowitz V."/>
            <person name="Cheng J.-F."/>
            <person name="Hugenholtz P."/>
            <person name="Woyke T."/>
            <person name="Wu D."/>
            <person name="Tindall B."/>
            <person name="Faehnrich R."/>
            <person name="Brambilla E."/>
            <person name="Klenk H.-P."/>
            <person name="Eisen J.A."/>
        </authorList>
    </citation>
    <scope>NUCLEOTIDE SEQUENCE [LARGE SCALE GENOMIC DNA]</scope>
    <source>
        <strain evidence="12">DSM 14238 / LMG 21431 / ACAM 643 / 9-3</strain>
    </source>
</reference>
<dbReference type="AlphaFoldDB" id="I3YYE9"/>
<keyword evidence="9" id="KW-0812">Transmembrane</keyword>
<feature type="transmembrane region" description="Helical" evidence="9">
    <location>
        <begin position="6"/>
        <end position="29"/>
    </location>
</feature>
<keyword evidence="6 11" id="KW-0418">Kinase</keyword>
<dbReference type="EC" id="2.7.13.3" evidence="2"/>
<dbReference type="InterPro" id="IPR005467">
    <property type="entry name" value="His_kinase_dom"/>
</dbReference>
<dbReference type="PANTHER" id="PTHR24421">
    <property type="entry name" value="NITRATE/NITRITE SENSOR PROTEIN NARX-RELATED"/>
    <property type="match status" value="1"/>
</dbReference>
<keyword evidence="7" id="KW-0067">ATP-binding</keyword>
<evidence type="ECO:0000256" key="3">
    <source>
        <dbReference type="ARBA" id="ARBA00022553"/>
    </source>
</evidence>
<evidence type="ECO:0000313" key="11">
    <source>
        <dbReference type="EMBL" id="AFL82017.1"/>
    </source>
</evidence>
<keyword evidence="3" id="KW-0597">Phosphoprotein</keyword>
<dbReference type="Pfam" id="PF02518">
    <property type="entry name" value="HATPase_c"/>
    <property type="match status" value="1"/>
</dbReference>
<proteinExistence type="predicted"/>
<comment type="catalytic activity">
    <reaction evidence="1">
        <text>ATP + protein L-histidine = ADP + protein N-phospho-L-histidine.</text>
        <dbReference type="EC" id="2.7.13.3"/>
    </reaction>
</comment>
<evidence type="ECO:0000256" key="1">
    <source>
        <dbReference type="ARBA" id="ARBA00000085"/>
    </source>
</evidence>
<accession>I3YYE9</accession>
<organism evidence="11 12">
    <name type="scientific">Aequorivita sublithincola (strain DSM 14238 / LMG 21431 / ACAM 643 / 9-3)</name>
    <dbReference type="NCBI Taxonomy" id="746697"/>
    <lineage>
        <taxon>Bacteria</taxon>
        <taxon>Pseudomonadati</taxon>
        <taxon>Bacteroidota</taxon>
        <taxon>Flavobacteriia</taxon>
        <taxon>Flavobacteriales</taxon>
        <taxon>Flavobacteriaceae</taxon>
        <taxon>Aequorivita</taxon>
    </lineage>
</organism>
<dbReference type="GO" id="GO:0005524">
    <property type="term" value="F:ATP binding"/>
    <property type="evidence" value="ECO:0007669"/>
    <property type="project" value="UniProtKB-KW"/>
</dbReference>
<evidence type="ECO:0000313" key="12">
    <source>
        <dbReference type="Proteomes" id="UP000006049"/>
    </source>
</evidence>
<dbReference type="SMART" id="SM00387">
    <property type="entry name" value="HATPase_c"/>
    <property type="match status" value="1"/>
</dbReference>
<gene>
    <name evidence="11" type="ordered locus">Aeqsu_2562</name>
</gene>
<dbReference type="OrthoDB" id="9760839at2"/>
<evidence type="ECO:0000256" key="8">
    <source>
        <dbReference type="ARBA" id="ARBA00023012"/>
    </source>
</evidence>